<feature type="domain" description="HTH araC/xylS-type" evidence="5">
    <location>
        <begin position="444"/>
        <end position="542"/>
    </location>
</feature>
<dbReference type="InterPro" id="IPR018060">
    <property type="entry name" value="HTH_AraC"/>
</dbReference>
<dbReference type="PANTHER" id="PTHR43280">
    <property type="entry name" value="ARAC-FAMILY TRANSCRIPTIONAL REGULATOR"/>
    <property type="match status" value="1"/>
</dbReference>
<dbReference type="InterPro" id="IPR001789">
    <property type="entry name" value="Sig_transdc_resp-reg_receiver"/>
</dbReference>
<dbReference type="SMART" id="SM00448">
    <property type="entry name" value="REC"/>
    <property type="match status" value="1"/>
</dbReference>
<feature type="domain" description="Response regulatory" evidence="6">
    <location>
        <begin position="3"/>
        <end position="120"/>
    </location>
</feature>
<gene>
    <name evidence="7" type="ORF">ACEU3E_21350</name>
</gene>
<feature type="modified residue" description="4-aspartylphosphate" evidence="4">
    <location>
        <position position="55"/>
    </location>
</feature>
<proteinExistence type="predicted"/>
<evidence type="ECO:0000256" key="1">
    <source>
        <dbReference type="ARBA" id="ARBA00023015"/>
    </source>
</evidence>
<dbReference type="SUPFAM" id="SSF52172">
    <property type="entry name" value="CheY-like"/>
    <property type="match status" value="1"/>
</dbReference>
<keyword evidence="4" id="KW-0597">Phosphoprotein</keyword>
<dbReference type="PROSITE" id="PS00041">
    <property type="entry name" value="HTH_ARAC_FAMILY_1"/>
    <property type="match status" value="1"/>
</dbReference>
<evidence type="ECO:0000259" key="5">
    <source>
        <dbReference type="PROSITE" id="PS01124"/>
    </source>
</evidence>
<dbReference type="Gene3D" id="1.10.10.60">
    <property type="entry name" value="Homeodomain-like"/>
    <property type="match status" value="2"/>
</dbReference>
<keyword evidence="2" id="KW-0238">DNA-binding</keyword>
<dbReference type="Pfam" id="PF00072">
    <property type="entry name" value="Response_reg"/>
    <property type="match status" value="1"/>
</dbReference>
<reference evidence="7 8" key="1">
    <citation type="submission" date="2024-09" db="EMBL/GenBank/DDBJ databases">
        <authorList>
            <person name="Makale K.P.P."/>
            <person name="Makhzoum A."/>
            <person name="Rantong G."/>
            <person name="Rahube T.O."/>
        </authorList>
    </citation>
    <scope>NUCLEOTIDE SEQUENCE [LARGE SCALE GENOMIC DNA]</scope>
    <source>
        <strain evidence="7 8">KM_D13</strain>
    </source>
</reference>
<dbReference type="PROSITE" id="PS50110">
    <property type="entry name" value="RESPONSE_REGULATORY"/>
    <property type="match status" value="1"/>
</dbReference>
<keyword evidence="3" id="KW-0804">Transcription</keyword>
<organism evidence="7 8">
    <name type="scientific">Paenibacillus oleatilyticus</name>
    <dbReference type="NCBI Taxonomy" id="2594886"/>
    <lineage>
        <taxon>Bacteria</taxon>
        <taxon>Bacillati</taxon>
        <taxon>Bacillota</taxon>
        <taxon>Bacilli</taxon>
        <taxon>Bacillales</taxon>
        <taxon>Paenibacillaceae</taxon>
        <taxon>Paenibacillus</taxon>
    </lineage>
</organism>
<dbReference type="EMBL" id="JBHDLN010000011">
    <property type="protein sequence ID" value="MFB0844736.1"/>
    <property type="molecule type" value="Genomic_DNA"/>
</dbReference>
<dbReference type="Gene3D" id="3.40.50.2300">
    <property type="match status" value="1"/>
</dbReference>
<dbReference type="SUPFAM" id="SSF46689">
    <property type="entry name" value="Homeodomain-like"/>
    <property type="match status" value="2"/>
</dbReference>
<evidence type="ECO:0000256" key="3">
    <source>
        <dbReference type="ARBA" id="ARBA00023163"/>
    </source>
</evidence>
<sequence>MYRLLIIDDEDVIVDGMADLFQEQTDMDLEVCRAYDVLEAIEWLEQTKIDVVLSDIQMPGLSGLQLQQRIMEYWPRCKVIFLTGYNEFAYIHEAMRNGSFDYVLKTETDEVILESVKKAIVKLDEEMEMQSALQKTTQLLQRALPYIQKEYLRDLLQGESYALGSMDRQFAQMSISLQPSNPVLLVVGRIDEWTENLNAFDRALILYAVHNISEELLGASTRVAFTDYERFRMVWLIQPKTDAEHGWEQTYRFAQGTLEQLQKTCRQLLKIKLSLISASRCCEWAELPARFIMIKRMFGYGLGLGEELLLTDQAYETEHGQLEQVKSPLQTYLWIDLKNDLESGRREAYFASFDAMTALLSASDEQTEKARTEWYYTLVAIYISILNYNSVRRMAAEQMDLDKLTKMQAHSHWSSAFDYLRELAEVIFAHRYEGQTSSENDVISRIKSYIGKNLHDDLSLTRLSDMVSLNPSYLSRLYKHHTGEALTETIKQARLQKSKELLRQPGVRINEISERVGFLSERSFYRFFKSMTNLTPQDYRELQK</sequence>
<dbReference type="Proteomes" id="UP001575622">
    <property type="component" value="Unassembled WGS sequence"/>
</dbReference>
<evidence type="ECO:0000313" key="7">
    <source>
        <dbReference type="EMBL" id="MFB0844736.1"/>
    </source>
</evidence>
<evidence type="ECO:0000313" key="8">
    <source>
        <dbReference type="Proteomes" id="UP001575622"/>
    </source>
</evidence>
<comment type="caution">
    <text evidence="7">The sequence shown here is derived from an EMBL/GenBank/DDBJ whole genome shotgun (WGS) entry which is preliminary data.</text>
</comment>
<evidence type="ECO:0000256" key="4">
    <source>
        <dbReference type="PROSITE-ProRule" id="PRU00169"/>
    </source>
</evidence>
<keyword evidence="8" id="KW-1185">Reference proteome</keyword>
<evidence type="ECO:0000259" key="6">
    <source>
        <dbReference type="PROSITE" id="PS50110"/>
    </source>
</evidence>
<dbReference type="PROSITE" id="PS01124">
    <property type="entry name" value="HTH_ARAC_FAMILY_2"/>
    <property type="match status" value="1"/>
</dbReference>
<dbReference type="PANTHER" id="PTHR43280:SF2">
    <property type="entry name" value="HTH-TYPE TRANSCRIPTIONAL REGULATOR EXSA"/>
    <property type="match status" value="1"/>
</dbReference>
<dbReference type="Pfam" id="PF12833">
    <property type="entry name" value="HTH_18"/>
    <property type="match status" value="1"/>
</dbReference>
<keyword evidence="1" id="KW-0805">Transcription regulation</keyword>
<dbReference type="InterPro" id="IPR009057">
    <property type="entry name" value="Homeodomain-like_sf"/>
</dbReference>
<dbReference type="SMART" id="SM00342">
    <property type="entry name" value="HTH_ARAC"/>
    <property type="match status" value="1"/>
</dbReference>
<accession>A0ABV4V7N2</accession>
<dbReference type="InterPro" id="IPR018062">
    <property type="entry name" value="HTH_AraC-typ_CS"/>
</dbReference>
<dbReference type="InterPro" id="IPR011006">
    <property type="entry name" value="CheY-like_superfamily"/>
</dbReference>
<name>A0ABV4V7N2_9BACL</name>
<dbReference type="RefSeq" id="WP_373954937.1">
    <property type="nucleotide sequence ID" value="NZ_JBHDLN010000011.1"/>
</dbReference>
<evidence type="ECO:0000256" key="2">
    <source>
        <dbReference type="ARBA" id="ARBA00023125"/>
    </source>
</evidence>
<protein>
    <submittedName>
        <fullName evidence="7">Response regulator</fullName>
    </submittedName>
</protein>
<dbReference type="CDD" id="cd17536">
    <property type="entry name" value="REC_YesN-like"/>
    <property type="match status" value="1"/>
</dbReference>